<feature type="region of interest" description="Disordered" evidence="1">
    <location>
        <begin position="499"/>
        <end position="518"/>
    </location>
</feature>
<dbReference type="EMBL" id="JAGRRH010000006">
    <property type="protein sequence ID" value="KAG7369406.1"/>
    <property type="molecule type" value="Genomic_DNA"/>
</dbReference>
<feature type="region of interest" description="Disordered" evidence="1">
    <location>
        <begin position="301"/>
        <end position="328"/>
    </location>
</feature>
<feature type="compositionally biased region" description="Low complexity" evidence="1">
    <location>
        <begin position="48"/>
        <end position="57"/>
    </location>
</feature>
<feature type="compositionally biased region" description="Basic and acidic residues" evidence="1">
    <location>
        <begin position="14"/>
        <end position="26"/>
    </location>
</feature>
<feature type="region of interest" description="Disordered" evidence="1">
    <location>
        <begin position="524"/>
        <end position="553"/>
    </location>
</feature>
<feature type="region of interest" description="Disordered" evidence="1">
    <location>
        <begin position="1"/>
        <end position="101"/>
    </location>
</feature>
<keyword evidence="3" id="KW-1185">Reference proteome</keyword>
<feature type="compositionally biased region" description="Polar residues" evidence="1">
    <location>
        <begin position="466"/>
        <end position="477"/>
    </location>
</feature>
<feature type="compositionally biased region" description="Acidic residues" evidence="1">
    <location>
        <begin position="175"/>
        <end position="184"/>
    </location>
</feature>
<reference evidence="2" key="2">
    <citation type="submission" date="2021-04" db="EMBL/GenBank/DDBJ databases">
        <authorList>
            <person name="Podell S."/>
        </authorList>
    </citation>
    <scope>NUCLEOTIDE SEQUENCE</scope>
    <source>
        <strain evidence="2">Hildebrandi</strain>
    </source>
</reference>
<feature type="region of interest" description="Disordered" evidence="1">
    <location>
        <begin position="414"/>
        <end position="491"/>
    </location>
</feature>
<accession>A0A9K3LZD8</accession>
<evidence type="ECO:0000313" key="3">
    <source>
        <dbReference type="Proteomes" id="UP000693970"/>
    </source>
</evidence>
<dbReference type="Proteomes" id="UP000693970">
    <property type="component" value="Unassembled WGS sequence"/>
</dbReference>
<feature type="region of interest" description="Disordered" evidence="1">
    <location>
        <begin position="124"/>
        <end position="286"/>
    </location>
</feature>
<feature type="region of interest" description="Disordered" evidence="1">
    <location>
        <begin position="938"/>
        <end position="960"/>
    </location>
</feature>
<feature type="compositionally biased region" description="Polar residues" evidence="1">
    <location>
        <begin position="525"/>
        <end position="541"/>
    </location>
</feature>
<organism evidence="2 3">
    <name type="scientific">Nitzschia inconspicua</name>
    <dbReference type="NCBI Taxonomy" id="303405"/>
    <lineage>
        <taxon>Eukaryota</taxon>
        <taxon>Sar</taxon>
        <taxon>Stramenopiles</taxon>
        <taxon>Ochrophyta</taxon>
        <taxon>Bacillariophyta</taxon>
        <taxon>Bacillariophyceae</taxon>
        <taxon>Bacillariophycidae</taxon>
        <taxon>Bacillariales</taxon>
        <taxon>Bacillariaceae</taxon>
        <taxon>Nitzschia</taxon>
    </lineage>
</organism>
<reference evidence="2" key="1">
    <citation type="journal article" date="2021" name="Sci. Rep.">
        <title>Diploid genomic architecture of Nitzschia inconspicua, an elite biomass production diatom.</title>
        <authorList>
            <person name="Oliver A."/>
            <person name="Podell S."/>
            <person name="Pinowska A."/>
            <person name="Traller J.C."/>
            <person name="Smith S.R."/>
            <person name="McClure R."/>
            <person name="Beliaev A."/>
            <person name="Bohutskyi P."/>
            <person name="Hill E.A."/>
            <person name="Rabines A."/>
            <person name="Zheng H."/>
            <person name="Allen L.Z."/>
            <person name="Kuo A."/>
            <person name="Grigoriev I.V."/>
            <person name="Allen A.E."/>
            <person name="Hazlebeck D."/>
            <person name="Allen E.E."/>
        </authorList>
    </citation>
    <scope>NUCLEOTIDE SEQUENCE</scope>
    <source>
        <strain evidence="2">Hildebrandi</strain>
    </source>
</reference>
<gene>
    <name evidence="2" type="ORF">IV203_032149</name>
</gene>
<feature type="compositionally biased region" description="Basic and acidic residues" evidence="1">
    <location>
        <begin position="160"/>
        <end position="174"/>
    </location>
</feature>
<feature type="compositionally biased region" description="Polar residues" evidence="1">
    <location>
        <begin position="891"/>
        <end position="924"/>
    </location>
</feature>
<name>A0A9K3LZD8_9STRA</name>
<comment type="caution">
    <text evidence="2">The sequence shown here is derived from an EMBL/GenBank/DDBJ whole genome shotgun (WGS) entry which is preliminary data.</text>
</comment>
<proteinExistence type="predicted"/>
<protein>
    <submittedName>
        <fullName evidence="2">Uncharacterized protein</fullName>
    </submittedName>
</protein>
<feature type="compositionally biased region" description="Polar residues" evidence="1">
    <location>
        <begin position="414"/>
        <end position="439"/>
    </location>
</feature>
<feature type="compositionally biased region" description="Polar residues" evidence="1">
    <location>
        <begin position="256"/>
        <end position="271"/>
    </location>
</feature>
<evidence type="ECO:0000256" key="1">
    <source>
        <dbReference type="SAM" id="MobiDB-lite"/>
    </source>
</evidence>
<feature type="compositionally biased region" description="Basic and acidic residues" evidence="1">
    <location>
        <begin position="938"/>
        <end position="949"/>
    </location>
</feature>
<dbReference type="AlphaFoldDB" id="A0A9K3LZD8"/>
<feature type="region of interest" description="Disordered" evidence="1">
    <location>
        <begin position="882"/>
        <end position="925"/>
    </location>
</feature>
<evidence type="ECO:0000313" key="2">
    <source>
        <dbReference type="EMBL" id="KAG7369406.1"/>
    </source>
</evidence>
<sequence>MVVKQYKQYRRHPVNNEKGQHSDPHGPSHQRQRKSPNNNTREDRPNNHNHNNHSNKNILQQDPKNHLSRKTRNERTAPPSPPTRQQQQHHPSTRKTRNTTSVVAESIDSYRAEMAAKRLEQELRQQGYDPNTGGKLLRNESSVSSSHSDDCDKYWQTPEQESRSLEEYYDHDDDHFDDYDEDDYTSTVYTDDRDDVDSRAYRSAYYTTDPRRNTRLPANDYQSKRHTSGRRHTSYHEQWNNNIDDDDLSSRRTLDWNTKSTPKRNSIIPKQQQRRRRSSYSSSSSSASSYSFLEEESFISKLQDPRSRNPDHPQQGFHSYVPRTSSRRVYCPSKPRALLDGRDDIEQIDEDVSIFQLHKRTLREEQQDPPPLTEQQLRGATLAAKPMTKSSASASTRPIDNKGVAAYSIDTTTECESDGNNNHTLRNNKNQNQHPQKIPTSPYHANDMAGRISPPKTKYVTDHRTQSQLYRPSQQLRKGNEKAVQEMSSQSFDVAVQKKNATDANTDKSVSDGAPPSNVVIVSDSIPNGINGPTKTTTIPSVATKPKPHTSPSCLMGKELLFVQERQDEDNIKSKSNILTTVPPVKKLFAVATLTTTPPRVPQCVTPPRKQPTFLLNRVLHDNTLDTHVLTSSGDIELQLSHSCSLPKTPYFDERNDHIIIHSTKKPKIPKVVAGLSSALPRKPSKFLRKIIPAKKDVVGSTVGVDVANQVDNNGDPNHCSLVTKSELVQQGWSPGDIPECVEPGTADLSLFGRLIALQKEDNVQRRRAKEQTKALQNRVPKVEEEEVEEKEEKIQSTETEDWEVLSRESECISEESEKKQFVILEQQEMATSHRTSSSFKDDQLREEPISNTKPMVHQISKMEDDVQKKFGGLFGRVLHPRKVSEKKQSNESYISSLQASRGSQSVPSVSGWSNSIASSTTHSENQKALMLLDNQREKGTENTNKDLKQQMAVSGGLASKSVWETRDTCSLSKEQKCDPPEGENGTLEETVALPNAMQSIDWPIVEKAQADMPIQPNSNQSVEMPKTFQMAESTETSMKSSVVEKVACATTDPVFVLSNDSDDGIPVPSVSVQELNAMLESRSTETEQEVTIEGNDSNDVSLQAVRSKKRVFGLVPRVFQRRQDCNSLVDLSSGRDCDMQQITKENQIEKACERSSPQLELAQAQNIKTNHTKSLADSSSIQSSKKKAVIAKVINPSV</sequence>
<feature type="compositionally biased region" description="Basic residues" evidence="1">
    <location>
        <begin position="224"/>
        <end position="233"/>
    </location>
</feature>